<evidence type="ECO:0000256" key="7">
    <source>
        <dbReference type="ARBA" id="ARBA00023157"/>
    </source>
</evidence>
<keyword evidence="3" id="KW-1003">Cell membrane</keyword>
<feature type="transmembrane region" description="Helical" evidence="8">
    <location>
        <begin position="138"/>
        <end position="159"/>
    </location>
</feature>
<keyword evidence="9" id="KW-0732">Signal</keyword>
<name>A0A0N4WUN6_HAEPC</name>
<reference evidence="11 12" key="2">
    <citation type="submission" date="2018-11" db="EMBL/GenBank/DDBJ databases">
        <authorList>
            <consortium name="Pathogen Informatics"/>
        </authorList>
    </citation>
    <scope>NUCLEOTIDE SEQUENCE [LARGE SCALE GENOMIC DNA]</scope>
    <source>
        <strain evidence="11 12">MHpl1</strain>
    </source>
</reference>
<evidence type="ECO:0000256" key="1">
    <source>
        <dbReference type="ARBA" id="ARBA00004651"/>
    </source>
</evidence>
<keyword evidence="5 8" id="KW-1133">Transmembrane helix</keyword>
<dbReference type="Pfam" id="PF03137">
    <property type="entry name" value="OATP"/>
    <property type="match status" value="1"/>
</dbReference>
<evidence type="ECO:0000313" key="13">
    <source>
        <dbReference type="WBParaSite" id="HPLM_0001536901-mRNA-1"/>
    </source>
</evidence>
<feature type="transmembrane region" description="Helical" evidence="8">
    <location>
        <begin position="180"/>
        <end position="201"/>
    </location>
</feature>
<organism evidence="13">
    <name type="scientific">Haemonchus placei</name>
    <name type="common">Barber's pole worm</name>
    <dbReference type="NCBI Taxonomy" id="6290"/>
    <lineage>
        <taxon>Eukaryota</taxon>
        <taxon>Metazoa</taxon>
        <taxon>Ecdysozoa</taxon>
        <taxon>Nematoda</taxon>
        <taxon>Chromadorea</taxon>
        <taxon>Rhabditida</taxon>
        <taxon>Rhabditina</taxon>
        <taxon>Rhabditomorpha</taxon>
        <taxon>Strongyloidea</taxon>
        <taxon>Trichostrongylidae</taxon>
        <taxon>Haemonchus</taxon>
    </lineage>
</organism>
<evidence type="ECO:0000256" key="8">
    <source>
        <dbReference type="SAM" id="Phobius"/>
    </source>
</evidence>
<sequence length="295" mass="33296">MLKMIIVCHVTALIFTTGLLIHCPQRSFVGINTAYDDIDIHSNAEHHKEDSCNANCNCLSEFNPVCEQSTGRMYFSPCYAGCRSKAEFGGKTEWKDCQCLETNFTHGHEKVQHDDTLHGGSTRLKQRFLRYCAIDCGFNVYVLMCTLFITVVASFASGIPTQQIMLRVVPFDQRTLALGINWTFLRLLGFIPGGILFGMLIDIACMDWEMSCGHRQTCRVYDPLKLSWTITALAIVCKLLSILATILGYMTYRPSDLDNGVSLRSVDSHGALHLVVNDDRPPEEFLRYRTTTDHF</sequence>
<keyword evidence="7" id="KW-1015">Disulfide bond</keyword>
<feature type="domain" description="Kazal-like" evidence="10">
    <location>
        <begin position="46"/>
        <end position="101"/>
    </location>
</feature>
<dbReference type="GO" id="GO:0043252">
    <property type="term" value="P:sodium-independent organic anion transport"/>
    <property type="evidence" value="ECO:0007669"/>
    <property type="project" value="TreeGrafter"/>
</dbReference>
<feature type="chain" id="PRO_5043124207" evidence="9">
    <location>
        <begin position="19"/>
        <end position="295"/>
    </location>
</feature>
<dbReference type="OMA" id="WICIRTS"/>
<dbReference type="Proteomes" id="UP000268014">
    <property type="component" value="Unassembled WGS sequence"/>
</dbReference>
<evidence type="ECO:0000256" key="2">
    <source>
        <dbReference type="ARBA" id="ARBA00009657"/>
    </source>
</evidence>
<dbReference type="PANTHER" id="PTHR11388">
    <property type="entry name" value="ORGANIC ANION TRANSPORTER"/>
    <property type="match status" value="1"/>
</dbReference>
<reference evidence="13" key="1">
    <citation type="submission" date="2017-02" db="UniProtKB">
        <authorList>
            <consortium name="WormBaseParasite"/>
        </authorList>
    </citation>
    <scope>IDENTIFICATION</scope>
</reference>
<evidence type="ECO:0000256" key="3">
    <source>
        <dbReference type="ARBA" id="ARBA00022475"/>
    </source>
</evidence>
<dbReference type="AlphaFoldDB" id="A0A0N4WUN6"/>
<evidence type="ECO:0000256" key="4">
    <source>
        <dbReference type="ARBA" id="ARBA00022692"/>
    </source>
</evidence>
<dbReference type="STRING" id="6290.A0A0N4WUN6"/>
<dbReference type="PANTHER" id="PTHR11388:SF100">
    <property type="entry name" value="SOLUTE CARRIER ORGANIC ANION TRANSPORTER FAMILY MEMBER 4A1"/>
    <property type="match status" value="1"/>
</dbReference>
<keyword evidence="4 8" id="KW-0812">Transmembrane</keyword>
<comment type="subcellular location">
    <subcellularLocation>
        <location evidence="1">Cell membrane</location>
        <topology evidence="1">Multi-pass membrane protein</topology>
    </subcellularLocation>
</comment>
<dbReference type="InterPro" id="IPR036259">
    <property type="entry name" value="MFS_trans_sf"/>
</dbReference>
<dbReference type="InterPro" id="IPR004156">
    <property type="entry name" value="OATP"/>
</dbReference>
<keyword evidence="6 8" id="KW-0472">Membrane</keyword>
<keyword evidence="12" id="KW-1185">Reference proteome</keyword>
<dbReference type="PROSITE" id="PS51465">
    <property type="entry name" value="KAZAL_2"/>
    <property type="match status" value="1"/>
</dbReference>
<evidence type="ECO:0000313" key="11">
    <source>
        <dbReference type="EMBL" id="VDO56347.1"/>
    </source>
</evidence>
<evidence type="ECO:0000256" key="5">
    <source>
        <dbReference type="ARBA" id="ARBA00022989"/>
    </source>
</evidence>
<evidence type="ECO:0000313" key="12">
    <source>
        <dbReference type="Proteomes" id="UP000268014"/>
    </source>
</evidence>
<evidence type="ECO:0000256" key="6">
    <source>
        <dbReference type="ARBA" id="ARBA00023136"/>
    </source>
</evidence>
<gene>
    <name evidence="11" type="ORF">HPLM_LOCUS15361</name>
</gene>
<dbReference type="WBParaSite" id="HPLM_0001536901-mRNA-1">
    <property type="protein sequence ID" value="HPLM_0001536901-mRNA-1"/>
    <property type="gene ID" value="HPLM_0001536901"/>
</dbReference>
<comment type="similarity">
    <text evidence="2">Belongs to the organo anion transporter (TC 2.A.60) family.</text>
</comment>
<proteinExistence type="inferred from homology"/>
<feature type="signal peptide" evidence="9">
    <location>
        <begin position="1"/>
        <end position="18"/>
    </location>
</feature>
<evidence type="ECO:0000256" key="9">
    <source>
        <dbReference type="SAM" id="SignalP"/>
    </source>
</evidence>
<dbReference type="GO" id="GO:0015347">
    <property type="term" value="F:sodium-independent organic anion transmembrane transporter activity"/>
    <property type="evidence" value="ECO:0007669"/>
    <property type="project" value="TreeGrafter"/>
</dbReference>
<dbReference type="OrthoDB" id="5062115at2759"/>
<accession>A0A0N4WUN6</accession>
<dbReference type="InterPro" id="IPR002350">
    <property type="entry name" value="Kazal_dom"/>
</dbReference>
<dbReference type="SUPFAM" id="SSF103473">
    <property type="entry name" value="MFS general substrate transporter"/>
    <property type="match status" value="1"/>
</dbReference>
<evidence type="ECO:0000259" key="10">
    <source>
        <dbReference type="PROSITE" id="PS51465"/>
    </source>
</evidence>
<dbReference type="GO" id="GO:0016323">
    <property type="term" value="C:basolateral plasma membrane"/>
    <property type="evidence" value="ECO:0007669"/>
    <property type="project" value="TreeGrafter"/>
</dbReference>
<dbReference type="EMBL" id="UZAF01018952">
    <property type="protein sequence ID" value="VDO56347.1"/>
    <property type="molecule type" value="Genomic_DNA"/>
</dbReference>
<protein>
    <submittedName>
        <fullName evidence="13">Kazal-like domain-containing protein</fullName>
    </submittedName>
</protein>
<feature type="transmembrane region" description="Helical" evidence="8">
    <location>
        <begin position="226"/>
        <end position="249"/>
    </location>
</feature>